<dbReference type="Proteomes" id="UP000193642">
    <property type="component" value="Unassembled WGS sequence"/>
</dbReference>
<reference evidence="7 8" key="1">
    <citation type="submission" date="2016-07" db="EMBL/GenBank/DDBJ databases">
        <title>Pervasive Adenine N6-methylation of Active Genes in Fungi.</title>
        <authorList>
            <consortium name="DOE Joint Genome Institute"/>
            <person name="Mondo S.J."/>
            <person name="Dannebaum R.O."/>
            <person name="Kuo R.C."/>
            <person name="Labutti K."/>
            <person name="Haridas S."/>
            <person name="Kuo A."/>
            <person name="Salamov A."/>
            <person name="Ahrendt S.R."/>
            <person name="Lipzen A."/>
            <person name="Sullivan W."/>
            <person name="Andreopoulos W.B."/>
            <person name="Clum A."/>
            <person name="Lindquist E."/>
            <person name="Daum C."/>
            <person name="Ramamoorthy G.K."/>
            <person name="Gryganskyi A."/>
            <person name="Culley D."/>
            <person name="Magnuson J.K."/>
            <person name="James T.Y."/>
            <person name="O'Malley M.A."/>
            <person name="Stajich J.E."/>
            <person name="Spatafora J.W."/>
            <person name="Visel A."/>
            <person name="Grigoriev I.V."/>
        </authorList>
    </citation>
    <scope>NUCLEOTIDE SEQUENCE [LARGE SCALE GENOMIC DNA]</scope>
    <source>
        <strain evidence="7 8">JEL800</strain>
    </source>
</reference>
<evidence type="ECO:0000256" key="1">
    <source>
        <dbReference type="ARBA" id="ARBA00004123"/>
    </source>
</evidence>
<proteinExistence type="predicted"/>
<dbReference type="InterPro" id="IPR015943">
    <property type="entry name" value="WD40/YVTN_repeat-like_dom_sf"/>
</dbReference>
<gene>
    <name evidence="7" type="ORF">BCR33DRAFT_712299</name>
</gene>
<dbReference type="PANTHER" id="PTHR19865:SF0">
    <property type="entry name" value="U3 SMALL NUCLEOLAR RNA-INTERACTING PROTEIN 2"/>
    <property type="match status" value="1"/>
</dbReference>
<dbReference type="SMART" id="SM00320">
    <property type="entry name" value="WD40"/>
    <property type="match status" value="6"/>
</dbReference>
<feature type="compositionally biased region" description="Acidic residues" evidence="6">
    <location>
        <begin position="57"/>
        <end position="75"/>
    </location>
</feature>
<dbReference type="PROSITE" id="PS50082">
    <property type="entry name" value="WD_REPEATS_2"/>
    <property type="match status" value="3"/>
</dbReference>
<dbReference type="GO" id="GO:0034511">
    <property type="term" value="F:U3 snoRNA binding"/>
    <property type="evidence" value="ECO:0007669"/>
    <property type="project" value="InterPro"/>
</dbReference>
<dbReference type="PROSITE" id="PS50294">
    <property type="entry name" value="WD_REPEATS_REGION"/>
    <property type="match status" value="1"/>
</dbReference>
<dbReference type="InterPro" id="IPR039241">
    <property type="entry name" value="Rrp9-like"/>
</dbReference>
<comment type="subcellular location">
    <subcellularLocation>
        <location evidence="1">Nucleus</location>
    </subcellularLocation>
</comment>
<keyword evidence="2 5" id="KW-0853">WD repeat</keyword>
<evidence type="ECO:0000256" key="3">
    <source>
        <dbReference type="ARBA" id="ARBA00022737"/>
    </source>
</evidence>
<comment type="caution">
    <text evidence="7">The sequence shown here is derived from an EMBL/GenBank/DDBJ whole genome shotgun (WGS) entry which is preliminary data.</text>
</comment>
<evidence type="ECO:0000256" key="5">
    <source>
        <dbReference type="PROSITE-ProRule" id="PRU00221"/>
    </source>
</evidence>
<dbReference type="EMBL" id="MCGO01000004">
    <property type="protein sequence ID" value="ORY52095.1"/>
    <property type="molecule type" value="Genomic_DNA"/>
</dbReference>
<dbReference type="STRING" id="329046.A0A1Y2D0G4"/>
<dbReference type="GO" id="GO:0032040">
    <property type="term" value="C:small-subunit processome"/>
    <property type="evidence" value="ECO:0007669"/>
    <property type="project" value="TreeGrafter"/>
</dbReference>
<dbReference type="Gene3D" id="2.130.10.10">
    <property type="entry name" value="YVTN repeat-like/Quinoprotein amine dehydrogenase"/>
    <property type="match status" value="2"/>
</dbReference>
<organism evidence="7 8">
    <name type="scientific">Rhizoclosmatium globosum</name>
    <dbReference type="NCBI Taxonomy" id="329046"/>
    <lineage>
        <taxon>Eukaryota</taxon>
        <taxon>Fungi</taxon>
        <taxon>Fungi incertae sedis</taxon>
        <taxon>Chytridiomycota</taxon>
        <taxon>Chytridiomycota incertae sedis</taxon>
        <taxon>Chytridiomycetes</taxon>
        <taxon>Chytridiales</taxon>
        <taxon>Chytriomycetaceae</taxon>
        <taxon>Rhizoclosmatium</taxon>
    </lineage>
</organism>
<dbReference type="InterPro" id="IPR036322">
    <property type="entry name" value="WD40_repeat_dom_sf"/>
</dbReference>
<feature type="repeat" description="WD" evidence="5">
    <location>
        <begin position="247"/>
        <end position="288"/>
    </location>
</feature>
<evidence type="ECO:0000313" key="7">
    <source>
        <dbReference type="EMBL" id="ORY52095.1"/>
    </source>
</evidence>
<feature type="repeat" description="WD" evidence="5">
    <location>
        <begin position="333"/>
        <end position="374"/>
    </location>
</feature>
<dbReference type="PRINTS" id="PR00320">
    <property type="entry name" value="GPROTEINBRPT"/>
</dbReference>
<evidence type="ECO:0000313" key="8">
    <source>
        <dbReference type="Proteomes" id="UP000193642"/>
    </source>
</evidence>
<evidence type="ECO:0000256" key="6">
    <source>
        <dbReference type="SAM" id="MobiDB-lite"/>
    </source>
</evidence>
<dbReference type="PROSITE" id="PS00678">
    <property type="entry name" value="WD_REPEATS_1"/>
    <property type="match status" value="1"/>
</dbReference>
<dbReference type="Pfam" id="PF00400">
    <property type="entry name" value="WD40"/>
    <property type="match status" value="4"/>
</dbReference>
<feature type="repeat" description="WD" evidence="5">
    <location>
        <begin position="289"/>
        <end position="332"/>
    </location>
</feature>
<keyword evidence="8" id="KW-1185">Reference proteome</keyword>
<keyword evidence="4" id="KW-0539">Nucleus</keyword>
<dbReference type="InterPro" id="IPR001680">
    <property type="entry name" value="WD40_rpt"/>
</dbReference>
<protein>
    <submittedName>
        <fullName evidence="7">WD40 repeat-like protein</fullName>
    </submittedName>
</protein>
<dbReference type="InterPro" id="IPR020472">
    <property type="entry name" value="WD40_PAC1"/>
</dbReference>
<sequence length="605" mass="66978">MKDSFFVTKKARKSGGTKVNPAARKAPGGTAKAKAEARNNQGKRKRDADADGPVDAANDDNDDDGDAGAVDDMDLEGDRFRADIDSDDEVANEDAKESAAQKRLRLAKKYIAKMQDEKQEMAPGEFDAQDIDNDLIAERLRDDVLESKGKVFFKIADKFKKMDTSNPDLIRTFGGKKVHQLALTCVDVTDEEQVPLAGGCFIFSASKDGHIVKWDFNTGKKVHEFLGGRKHTKKAKKAFGENKLKKHVGHHDQVLSLAISGDGKFLASGGRDKTIQIWSIPENKHLKTFSQHRDAVAGLSFRYSTRVNQLYSCSYDRTIKLWNIDELSYIETLFGHQDRIEAVDSLALERCVTAGSRDRTVRLWKIVEESQLIFRGGGMGGSGGDLRTQVVEGLVLASEVEQAKKEAKKAGDDRFGNVIDVVAMIDEEHFVSGTDNGAISLWNVSKKKPLFTRALAHGNPEKPKDPTIAPAPCNWITSLACVRYSDLFASGSCDGFVRLWKIDQDKKAFAPWLQFPVLGFINSLRFFEAPPVAVAEEKADAVDEEAPEKELFGAAAKREAARKRAAIVKPKNLLYLAVGTGQEHRLGRWWRVKEARNQLKVITLG</sequence>
<name>A0A1Y2D0G4_9FUNG</name>
<accession>A0A1Y2D0G4</accession>
<dbReference type="InterPro" id="IPR019775">
    <property type="entry name" value="WD40_repeat_CS"/>
</dbReference>
<keyword evidence="3" id="KW-0677">Repeat</keyword>
<evidence type="ECO:0000256" key="4">
    <source>
        <dbReference type="ARBA" id="ARBA00023242"/>
    </source>
</evidence>
<dbReference type="SUPFAM" id="SSF50978">
    <property type="entry name" value="WD40 repeat-like"/>
    <property type="match status" value="1"/>
</dbReference>
<evidence type="ECO:0000256" key="2">
    <source>
        <dbReference type="ARBA" id="ARBA00022574"/>
    </source>
</evidence>
<dbReference type="PANTHER" id="PTHR19865">
    <property type="entry name" value="U3 SMALL NUCLEOLAR RNA INTERACTING PROTEIN 2"/>
    <property type="match status" value="1"/>
</dbReference>
<dbReference type="OrthoDB" id="189968at2759"/>
<dbReference type="CDD" id="cd00200">
    <property type="entry name" value="WD40"/>
    <property type="match status" value="1"/>
</dbReference>
<dbReference type="AlphaFoldDB" id="A0A1Y2D0G4"/>
<feature type="region of interest" description="Disordered" evidence="6">
    <location>
        <begin position="1"/>
        <end position="75"/>
    </location>
</feature>